<evidence type="ECO:0000256" key="5">
    <source>
        <dbReference type="ARBA" id="ARBA00022777"/>
    </source>
</evidence>
<dbReference type="InterPro" id="IPR051334">
    <property type="entry name" value="SRPK"/>
</dbReference>
<feature type="binding site" evidence="9">
    <location>
        <position position="173"/>
    </location>
    <ligand>
        <name>ATP</name>
        <dbReference type="ChEBI" id="CHEBI:30616"/>
    </ligand>
</feature>
<dbReference type="Gene3D" id="3.30.200.20">
    <property type="entry name" value="Phosphorylase Kinase, domain 1"/>
    <property type="match status" value="1"/>
</dbReference>
<evidence type="ECO:0000256" key="7">
    <source>
        <dbReference type="ARBA" id="ARBA00047899"/>
    </source>
</evidence>
<dbReference type="SUPFAM" id="SSF56112">
    <property type="entry name" value="Protein kinase-like (PK-like)"/>
    <property type="match status" value="1"/>
</dbReference>
<feature type="signal peptide" evidence="10">
    <location>
        <begin position="1"/>
        <end position="20"/>
    </location>
</feature>
<dbReference type="GO" id="GO:0000245">
    <property type="term" value="P:spliceosomal complex assembly"/>
    <property type="evidence" value="ECO:0007669"/>
    <property type="project" value="TreeGrafter"/>
</dbReference>
<organism evidence="12 13">
    <name type="scientific">Byssochlamys spectabilis (strain No. 5 / NBRC 109023)</name>
    <name type="common">Paecilomyces variotii</name>
    <dbReference type="NCBI Taxonomy" id="1356009"/>
    <lineage>
        <taxon>Eukaryota</taxon>
        <taxon>Fungi</taxon>
        <taxon>Dikarya</taxon>
        <taxon>Ascomycota</taxon>
        <taxon>Pezizomycotina</taxon>
        <taxon>Eurotiomycetes</taxon>
        <taxon>Eurotiomycetidae</taxon>
        <taxon>Eurotiales</taxon>
        <taxon>Thermoascaceae</taxon>
        <taxon>Paecilomyces</taxon>
    </lineage>
</organism>
<dbReference type="Gene3D" id="1.10.510.10">
    <property type="entry name" value="Transferase(Phosphotransferase) domain 1"/>
    <property type="match status" value="1"/>
</dbReference>
<dbReference type="SMART" id="SM00220">
    <property type="entry name" value="S_TKc"/>
    <property type="match status" value="1"/>
</dbReference>
<keyword evidence="3" id="KW-0808">Transferase</keyword>
<feature type="domain" description="Protein kinase" evidence="11">
    <location>
        <begin position="144"/>
        <end position="481"/>
    </location>
</feature>
<evidence type="ECO:0000256" key="3">
    <source>
        <dbReference type="ARBA" id="ARBA00022679"/>
    </source>
</evidence>
<sequence>MILVIILLHIAEYAVDTVDAVRPVPDQNTVCAFENVSSNYGMCRPACPYLVSHSPCKLLLEIAFKIICFHGSLSDLEHQLSAAVYKLHCSSGSEVTHQNIIRVFPTAGFELIDTTEFVEEETLPSYNAANYYPVRIGEVLNRRYQVLTKLGYGVTSTVWLCHDLSNSKYIALKVYVHGVEKNNELSVYDRTNSVETDHMGKLFMRKLLDHFHIEGPHGHHTCLVLQPLGITVEQFLCFCPGRVMTIDDLKPCLRQVLGVLDFLHTQAHIIHTDLQLKNLLLPGNDPKSFSDLEEAELKDPSPRKILDGREIYLSRMPIPGNGLPLLSDFGEARFSNEEHREDIMPNVYRAPEVVLKMNWDCKVDIWNVALMAWDMVCHRTLFQGRNSDDIFDDRAHLAEMMAILGPPAAEFVTKSPVGSVFWDENGRRKNLFSIPNALLDELAADIQGHNKKGFLQFMQRALKWDPEDRLTAWELMLDPWMMEGLELRKRG</sequence>
<evidence type="ECO:0000256" key="6">
    <source>
        <dbReference type="ARBA" id="ARBA00022840"/>
    </source>
</evidence>
<evidence type="ECO:0000256" key="4">
    <source>
        <dbReference type="ARBA" id="ARBA00022741"/>
    </source>
</evidence>
<evidence type="ECO:0000256" key="9">
    <source>
        <dbReference type="PROSITE-ProRule" id="PRU10141"/>
    </source>
</evidence>
<dbReference type="PANTHER" id="PTHR47634:SF9">
    <property type="entry name" value="PROTEIN KINASE DOMAIN-CONTAINING PROTEIN-RELATED"/>
    <property type="match status" value="1"/>
</dbReference>
<keyword evidence="4 9" id="KW-0547">Nucleotide-binding</keyword>
<keyword evidence="2" id="KW-0723">Serine/threonine-protein kinase</keyword>
<dbReference type="AlphaFoldDB" id="V5FJP5"/>
<dbReference type="Pfam" id="PF00069">
    <property type="entry name" value="Pkinase"/>
    <property type="match status" value="1"/>
</dbReference>
<evidence type="ECO:0000256" key="10">
    <source>
        <dbReference type="SAM" id="SignalP"/>
    </source>
</evidence>
<comment type="caution">
    <text evidence="12">The sequence shown here is derived from an EMBL/GenBank/DDBJ whole genome shotgun (WGS) entry which is preliminary data.</text>
</comment>
<feature type="chain" id="PRO_5004732937" description="non-specific serine/threonine protein kinase" evidence="10">
    <location>
        <begin position="21"/>
        <end position="491"/>
    </location>
</feature>
<dbReference type="Proteomes" id="UP000018001">
    <property type="component" value="Unassembled WGS sequence"/>
</dbReference>
<dbReference type="InterPro" id="IPR011009">
    <property type="entry name" value="Kinase-like_dom_sf"/>
</dbReference>
<dbReference type="PROSITE" id="PS00107">
    <property type="entry name" value="PROTEIN_KINASE_ATP"/>
    <property type="match status" value="1"/>
</dbReference>
<evidence type="ECO:0000256" key="8">
    <source>
        <dbReference type="ARBA" id="ARBA00048679"/>
    </source>
</evidence>
<evidence type="ECO:0000313" key="12">
    <source>
        <dbReference type="EMBL" id="GAD91968.1"/>
    </source>
</evidence>
<comment type="catalytic activity">
    <reaction evidence="8">
        <text>L-seryl-[protein] + ATP = O-phospho-L-seryl-[protein] + ADP + H(+)</text>
        <dbReference type="Rhea" id="RHEA:17989"/>
        <dbReference type="Rhea" id="RHEA-COMP:9863"/>
        <dbReference type="Rhea" id="RHEA-COMP:11604"/>
        <dbReference type="ChEBI" id="CHEBI:15378"/>
        <dbReference type="ChEBI" id="CHEBI:29999"/>
        <dbReference type="ChEBI" id="CHEBI:30616"/>
        <dbReference type="ChEBI" id="CHEBI:83421"/>
        <dbReference type="ChEBI" id="CHEBI:456216"/>
        <dbReference type="EC" id="2.7.11.1"/>
    </reaction>
</comment>
<dbReference type="HOGENOM" id="CLU_000288_81_1_1"/>
<dbReference type="eggNOG" id="KOG1290">
    <property type="taxonomic scope" value="Eukaryota"/>
</dbReference>
<dbReference type="EC" id="2.7.11.1" evidence="1"/>
<gene>
    <name evidence="12" type="ORF">PVAR5_0554</name>
</gene>
<dbReference type="InParanoid" id="V5FJP5"/>
<keyword evidence="6 9" id="KW-0067">ATP-binding</keyword>
<keyword evidence="13" id="KW-1185">Reference proteome</keyword>
<comment type="catalytic activity">
    <reaction evidence="7">
        <text>L-threonyl-[protein] + ATP = O-phospho-L-threonyl-[protein] + ADP + H(+)</text>
        <dbReference type="Rhea" id="RHEA:46608"/>
        <dbReference type="Rhea" id="RHEA-COMP:11060"/>
        <dbReference type="Rhea" id="RHEA-COMP:11605"/>
        <dbReference type="ChEBI" id="CHEBI:15378"/>
        <dbReference type="ChEBI" id="CHEBI:30013"/>
        <dbReference type="ChEBI" id="CHEBI:30616"/>
        <dbReference type="ChEBI" id="CHEBI:61977"/>
        <dbReference type="ChEBI" id="CHEBI:456216"/>
        <dbReference type="EC" id="2.7.11.1"/>
    </reaction>
</comment>
<keyword evidence="10" id="KW-0732">Signal</keyword>
<evidence type="ECO:0000259" key="11">
    <source>
        <dbReference type="PROSITE" id="PS50011"/>
    </source>
</evidence>
<dbReference type="InterPro" id="IPR017441">
    <property type="entry name" value="Protein_kinase_ATP_BS"/>
</dbReference>
<evidence type="ECO:0000256" key="2">
    <source>
        <dbReference type="ARBA" id="ARBA00022527"/>
    </source>
</evidence>
<reference evidence="13" key="1">
    <citation type="journal article" date="2014" name="Genome Announc.">
        <title>Draft genome sequence of the formaldehyde-resistant fungus Byssochlamys spectabilis No. 5 (anamorph Paecilomyces variotii No. 5) (NBRC109023).</title>
        <authorList>
            <person name="Oka T."/>
            <person name="Ekino K."/>
            <person name="Fukuda K."/>
            <person name="Nomura Y."/>
        </authorList>
    </citation>
    <scope>NUCLEOTIDE SEQUENCE [LARGE SCALE GENOMIC DNA]</scope>
    <source>
        <strain evidence="13">No. 5 / NBRC 109023</strain>
    </source>
</reference>
<dbReference type="GO" id="GO:0050684">
    <property type="term" value="P:regulation of mRNA processing"/>
    <property type="evidence" value="ECO:0007669"/>
    <property type="project" value="TreeGrafter"/>
</dbReference>
<dbReference type="PANTHER" id="PTHR47634">
    <property type="entry name" value="PROTEIN KINASE DOMAIN-CONTAINING PROTEIN-RELATED"/>
    <property type="match status" value="1"/>
</dbReference>
<evidence type="ECO:0000256" key="1">
    <source>
        <dbReference type="ARBA" id="ARBA00012513"/>
    </source>
</evidence>
<protein>
    <recommendedName>
        <fullName evidence="1">non-specific serine/threonine protein kinase</fullName>
        <ecNumber evidence="1">2.7.11.1</ecNumber>
    </recommendedName>
</protein>
<dbReference type="PROSITE" id="PS50011">
    <property type="entry name" value="PROTEIN_KINASE_DOM"/>
    <property type="match status" value="1"/>
</dbReference>
<evidence type="ECO:0000313" key="13">
    <source>
        <dbReference type="Proteomes" id="UP000018001"/>
    </source>
</evidence>
<dbReference type="InterPro" id="IPR000719">
    <property type="entry name" value="Prot_kinase_dom"/>
</dbReference>
<dbReference type="EMBL" id="BAUL01000013">
    <property type="protein sequence ID" value="GAD91968.1"/>
    <property type="molecule type" value="Genomic_DNA"/>
</dbReference>
<dbReference type="GO" id="GO:0005524">
    <property type="term" value="F:ATP binding"/>
    <property type="evidence" value="ECO:0007669"/>
    <property type="project" value="UniProtKB-UniRule"/>
</dbReference>
<name>V5FJP5_BYSSN</name>
<accession>V5FJP5</accession>
<proteinExistence type="predicted"/>
<keyword evidence="5 12" id="KW-0418">Kinase</keyword>
<dbReference type="OrthoDB" id="5979581at2759"/>
<dbReference type="GO" id="GO:0004674">
    <property type="term" value="F:protein serine/threonine kinase activity"/>
    <property type="evidence" value="ECO:0007669"/>
    <property type="project" value="UniProtKB-KW"/>
</dbReference>